<dbReference type="InterPro" id="IPR045183">
    <property type="entry name" value="Ebi-like"/>
</dbReference>
<gene>
    <name evidence="7" type="ORF">AMAG_02193</name>
</gene>
<comment type="subcellular location">
    <subcellularLocation>
        <location evidence="1">Nucleus</location>
    </subcellularLocation>
</comment>
<accession>A0A0L0S1C4</accession>
<keyword evidence="3" id="KW-0677">Repeat</keyword>
<evidence type="ECO:0008006" key="9">
    <source>
        <dbReference type="Google" id="ProtNLM"/>
    </source>
</evidence>
<evidence type="ECO:0000256" key="5">
    <source>
        <dbReference type="PROSITE-ProRule" id="PRU00221"/>
    </source>
</evidence>
<evidence type="ECO:0000256" key="6">
    <source>
        <dbReference type="SAM" id="MobiDB-lite"/>
    </source>
</evidence>
<dbReference type="Pfam" id="PF00400">
    <property type="entry name" value="WD40"/>
    <property type="match status" value="5"/>
</dbReference>
<dbReference type="InterPro" id="IPR001680">
    <property type="entry name" value="WD40_rpt"/>
</dbReference>
<dbReference type="AlphaFoldDB" id="A0A0L0S1C4"/>
<dbReference type="EMBL" id="GG745330">
    <property type="protein sequence ID" value="KNE56382.1"/>
    <property type="molecule type" value="Genomic_DNA"/>
</dbReference>
<feature type="region of interest" description="Disordered" evidence="6">
    <location>
        <begin position="115"/>
        <end position="165"/>
    </location>
</feature>
<protein>
    <recommendedName>
        <fullName evidence="9">LisH domain-containing protein</fullName>
    </recommendedName>
</protein>
<feature type="repeat" description="WD" evidence="5">
    <location>
        <begin position="476"/>
        <end position="497"/>
    </location>
</feature>
<dbReference type="eggNOG" id="KOG0273">
    <property type="taxonomic scope" value="Eukaryota"/>
</dbReference>
<organism evidence="7 8">
    <name type="scientific">Allomyces macrogynus (strain ATCC 38327)</name>
    <name type="common">Allomyces javanicus var. macrogynus</name>
    <dbReference type="NCBI Taxonomy" id="578462"/>
    <lineage>
        <taxon>Eukaryota</taxon>
        <taxon>Fungi</taxon>
        <taxon>Fungi incertae sedis</taxon>
        <taxon>Blastocladiomycota</taxon>
        <taxon>Blastocladiomycetes</taxon>
        <taxon>Blastocladiales</taxon>
        <taxon>Blastocladiaceae</taxon>
        <taxon>Allomyces</taxon>
    </lineage>
</organism>
<dbReference type="OMA" id="KWNKCGN"/>
<dbReference type="Gene3D" id="2.130.10.10">
    <property type="entry name" value="YVTN repeat-like/Quinoprotein amine dehydrogenase"/>
    <property type="match status" value="1"/>
</dbReference>
<keyword evidence="8" id="KW-1185">Reference proteome</keyword>
<evidence type="ECO:0000313" key="8">
    <source>
        <dbReference type="Proteomes" id="UP000054350"/>
    </source>
</evidence>
<keyword evidence="2 5" id="KW-0853">WD repeat</keyword>
<evidence type="ECO:0000256" key="2">
    <source>
        <dbReference type="ARBA" id="ARBA00022574"/>
    </source>
</evidence>
<dbReference type="InterPro" id="IPR006594">
    <property type="entry name" value="LisH"/>
</dbReference>
<dbReference type="GO" id="GO:0034967">
    <property type="term" value="C:Set3 complex"/>
    <property type="evidence" value="ECO:0007669"/>
    <property type="project" value="TreeGrafter"/>
</dbReference>
<keyword evidence="4" id="KW-0539">Nucleus</keyword>
<dbReference type="VEuPathDB" id="FungiDB:AMAG_02193"/>
<dbReference type="PROSITE" id="PS50294">
    <property type="entry name" value="WD_REPEATS_REGION"/>
    <property type="match status" value="2"/>
</dbReference>
<evidence type="ECO:0000256" key="3">
    <source>
        <dbReference type="ARBA" id="ARBA00022737"/>
    </source>
</evidence>
<dbReference type="PANTHER" id="PTHR22846:SF2">
    <property type="entry name" value="F-BOX-LIKE_WD REPEAT-CONTAINING PROTEIN EBI"/>
    <property type="match status" value="1"/>
</dbReference>
<dbReference type="GO" id="GO:0006357">
    <property type="term" value="P:regulation of transcription by RNA polymerase II"/>
    <property type="evidence" value="ECO:0007669"/>
    <property type="project" value="TreeGrafter"/>
</dbReference>
<dbReference type="PRINTS" id="PR00320">
    <property type="entry name" value="GPROTEINBRPT"/>
</dbReference>
<reference evidence="8" key="2">
    <citation type="submission" date="2009-11" db="EMBL/GenBank/DDBJ databases">
        <title>The Genome Sequence of Allomyces macrogynus strain ATCC 38327.</title>
        <authorList>
            <consortium name="The Broad Institute Genome Sequencing Platform"/>
            <person name="Russ C."/>
            <person name="Cuomo C."/>
            <person name="Shea T."/>
            <person name="Young S.K."/>
            <person name="Zeng Q."/>
            <person name="Koehrsen M."/>
            <person name="Haas B."/>
            <person name="Borodovsky M."/>
            <person name="Guigo R."/>
            <person name="Alvarado L."/>
            <person name="Berlin A."/>
            <person name="Borenstein D."/>
            <person name="Chen Z."/>
            <person name="Engels R."/>
            <person name="Freedman E."/>
            <person name="Gellesch M."/>
            <person name="Goldberg J."/>
            <person name="Griggs A."/>
            <person name="Gujja S."/>
            <person name="Heiman D."/>
            <person name="Hepburn T."/>
            <person name="Howarth C."/>
            <person name="Jen D."/>
            <person name="Larson L."/>
            <person name="Lewis B."/>
            <person name="Mehta T."/>
            <person name="Park D."/>
            <person name="Pearson M."/>
            <person name="Roberts A."/>
            <person name="Saif S."/>
            <person name="Shenoy N."/>
            <person name="Sisk P."/>
            <person name="Stolte C."/>
            <person name="Sykes S."/>
            <person name="Walk T."/>
            <person name="White J."/>
            <person name="Yandava C."/>
            <person name="Burger G."/>
            <person name="Gray M.W."/>
            <person name="Holland P.W.H."/>
            <person name="King N."/>
            <person name="Lang F.B.F."/>
            <person name="Roger A.J."/>
            <person name="Ruiz-Trillo I."/>
            <person name="Lander E."/>
            <person name="Nusbaum C."/>
        </authorList>
    </citation>
    <scope>NUCLEOTIDE SEQUENCE [LARGE SCALE GENOMIC DNA]</scope>
    <source>
        <strain evidence="8">ATCC 38327</strain>
    </source>
</reference>
<dbReference type="InterPro" id="IPR019775">
    <property type="entry name" value="WD40_repeat_CS"/>
</dbReference>
<feature type="repeat" description="WD" evidence="5">
    <location>
        <begin position="378"/>
        <end position="419"/>
    </location>
</feature>
<evidence type="ECO:0000256" key="1">
    <source>
        <dbReference type="ARBA" id="ARBA00004123"/>
    </source>
</evidence>
<dbReference type="Gene3D" id="1.20.960.30">
    <property type="match status" value="1"/>
</dbReference>
<dbReference type="CDD" id="cd00200">
    <property type="entry name" value="WD40"/>
    <property type="match status" value="1"/>
</dbReference>
<feature type="repeat" description="WD" evidence="5">
    <location>
        <begin position="247"/>
        <end position="278"/>
    </location>
</feature>
<feature type="compositionally biased region" description="Low complexity" evidence="6">
    <location>
        <begin position="115"/>
        <end position="129"/>
    </location>
</feature>
<dbReference type="SMART" id="SM00667">
    <property type="entry name" value="LisH"/>
    <property type="match status" value="1"/>
</dbReference>
<dbReference type="SMART" id="SM00320">
    <property type="entry name" value="WD40"/>
    <property type="match status" value="8"/>
</dbReference>
<dbReference type="OrthoDB" id="1367865at2759"/>
<feature type="repeat" description="WD" evidence="5">
    <location>
        <begin position="303"/>
        <end position="337"/>
    </location>
</feature>
<name>A0A0L0S1C4_ALLM3</name>
<reference evidence="7 8" key="1">
    <citation type="submission" date="2009-11" db="EMBL/GenBank/DDBJ databases">
        <title>Annotation of Allomyces macrogynus ATCC 38327.</title>
        <authorList>
            <consortium name="The Broad Institute Genome Sequencing Platform"/>
            <person name="Russ C."/>
            <person name="Cuomo C."/>
            <person name="Burger G."/>
            <person name="Gray M.W."/>
            <person name="Holland P.W.H."/>
            <person name="King N."/>
            <person name="Lang F.B.F."/>
            <person name="Roger A.J."/>
            <person name="Ruiz-Trillo I."/>
            <person name="Young S.K."/>
            <person name="Zeng Q."/>
            <person name="Gargeya S."/>
            <person name="Fitzgerald M."/>
            <person name="Haas B."/>
            <person name="Abouelleil A."/>
            <person name="Alvarado L."/>
            <person name="Arachchi H.M."/>
            <person name="Berlin A."/>
            <person name="Chapman S.B."/>
            <person name="Gearin G."/>
            <person name="Goldberg J."/>
            <person name="Griggs A."/>
            <person name="Gujja S."/>
            <person name="Hansen M."/>
            <person name="Heiman D."/>
            <person name="Howarth C."/>
            <person name="Larimer J."/>
            <person name="Lui A."/>
            <person name="MacDonald P.J.P."/>
            <person name="McCowen C."/>
            <person name="Montmayeur A."/>
            <person name="Murphy C."/>
            <person name="Neiman D."/>
            <person name="Pearson M."/>
            <person name="Priest M."/>
            <person name="Roberts A."/>
            <person name="Saif S."/>
            <person name="Shea T."/>
            <person name="Sisk P."/>
            <person name="Stolte C."/>
            <person name="Sykes S."/>
            <person name="Wortman J."/>
            <person name="Nusbaum C."/>
            <person name="Birren B."/>
        </authorList>
    </citation>
    <scope>NUCLEOTIDE SEQUENCE [LARGE SCALE GENOMIC DNA]</scope>
    <source>
        <strain evidence="7 8">ATCC 38327</strain>
    </source>
</reference>
<evidence type="ECO:0000313" key="7">
    <source>
        <dbReference type="EMBL" id="KNE56382.1"/>
    </source>
</evidence>
<dbReference type="STRING" id="578462.A0A0L0S1C4"/>
<feature type="compositionally biased region" description="Basic residues" evidence="6">
    <location>
        <begin position="130"/>
        <end position="145"/>
    </location>
</feature>
<dbReference type="Pfam" id="PF08513">
    <property type="entry name" value="LisH"/>
    <property type="match status" value="1"/>
</dbReference>
<dbReference type="InterPro" id="IPR036322">
    <property type="entry name" value="WD40_repeat_dom_sf"/>
</dbReference>
<dbReference type="GO" id="GO:0003714">
    <property type="term" value="F:transcription corepressor activity"/>
    <property type="evidence" value="ECO:0007669"/>
    <property type="project" value="InterPro"/>
</dbReference>
<proteinExistence type="predicted"/>
<dbReference type="PROSITE" id="PS50896">
    <property type="entry name" value="LISH"/>
    <property type="match status" value="1"/>
</dbReference>
<dbReference type="PROSITE" id="PS00678">
    <property type="entry name" value="WD_REPEATS_1"/>
    <property type="match status" value="1"/>
</dbReference>
<evidence type="ECO:0000256" key="4">
    <source>
        <dbReference type="ARBA" id="ARBA00023242"/>
    </source>
</evidence>
<dbReference type="SUPFAM" id="SSF50978">
    <property type="entry name" value="WD40 repeat-like"/>
    <property type="match status" value="1"/>
</dbReference>
<dbReference type="InterPro" id="IPR020472">
    <property type="entry name" value="WD40_PAC1"/>
</dbReference>
<dbReference type="PANTHER" id="PTHR22846">
    <property type="entry name" value="WD40 REPEAT PROTEIN"/>
    <property type="match status" value="1"/>
</dbReference>
<dbReference type="PROSITE" id="PS50082">
    <property type="entry name" value="WD_REPEATS_2"/>
    <property type="match status" value="5"/>
</dbReference>
<dbReference type="Proteomes" id="UP000054350">
    <property type="component" value="Unassembled WGS sequence"/>
</dbReference>
<sequence length="555" mass="60062">MYPPISISAEEVNYLVYRYLLESGFRHSVFAFENESQIVHKLDEYRALEVRPGQLITLLHKALQVIQVEMHMDDDGSERDCEAALSLLHPHNCIIPSEATKRARSKAAAAAAAVEAGREATPGADGATGKKARGAKAQRKGRGRIKNAADPQSEDQGDMMDVDGPNQTTLDDVIVQVQANGTTDAITTSTDPVITLQSSNERYYVSAWNPVDDHLLASGSLGSVVGLWNVPSDNGALSDATLIAHESDEPNNEVTCIAWSPNGEYLATGTKDAKVRVFTKKGEPVLSFAHPPHGIGELPHNPVLVLSFNPASKLLASGSASGTIIIWDIDDNVESYSSSAHTQSIMAFDWYDATTLASGSVDATVRLMDVVKGTQTVLSGHTKDVNDVKWDPYKRWLATCSDDATIRIWTRDRAEPVVVLCGHERPVLTIDWNPKPPGNVPQLASVSLDSTIRVWDATTGNCIYTMSRYVLNHCVLTYSPDGRYLACGSDDQYLYVWTSNGHLVKTFYGHGDILDLRYNRSGDRLAVCFGTSRLAILPISSPAAAGAGGAALPPS</sequence>
<feature type="repeat" description="WD" evidence="5">
    <location>
        <begin position="420"/>
        <end position="465"/>
    </location>
</feature>
<dbReference type="InterPro" id="IPR015943">
    <property type="entry name" value="WD40/YVTN_repeat-like_dom_sf"/>
</dbReference>
<feature type="compositionally biased region" description="Acidic residues" evidence="6">
    <location>
        <begin position="152"/>
        <end position="161"/>
    </location>
</feature>